<evidence type="ECO:0000313" key="2">
    <source>
        <dbReference type="EMBL" id="KAK5838589.1"/>
    </source>
</evidence>
<name>A0ABR0QH78_GOSAR</name>
<dbReference type="Proteomes" id="UP001358586">
    <property type="component" value="Chromosome 3"/>
</dbReference>
<comment type="caution">
    <text evidence="2">The sequence shown here is derived from an EMBL/GenBank/DDBJ whole genome shotgun (WGS) entry which is preliminary data.</text>
</comment>
<reference evidence="2 3" key="1">
    <citation type="submission" date="2023-03" db="EMBL/GenBank/DDBJ databases">
        <title>WGS of Gossypium arboreum.</title>
        <authorList>
            <person name="Yu D."/>
        </authorList>
    </citation>
    <scope>NUCLEOTIDE SEQUENCE [LARGE SCALE GENOMIC DNA]</scope>
    <source>
        <tissue evidence="2">Leaf</tissue>
    </source>
</reference>
<dbReference type="SUPFAM" id="SSF55961">
    <property type="entry name" value="Bet v1-like"/>
    <property type="match status" value="1"/>
</dbReference>
<dbReference type="EMBL" id="JARKNE010000003">
    <property type="protein sequence ID" value="KAK5838589.1"/>
    <property type="molecule type" value="Genomic_DNA"/>
</dbReference>
<keyword evidence="3" id="KW-1185">Reference proteome</keyword>
<evidence type="ECO:0000259" key="1">
    <source>
        <dbReference type="Pfam" id="PF00407"/>
    </source>
</evidence>
<evidence type="ECO:0000313" key="3">
    <source>
        <dbReference type="Proteomes" id="UP001358586"/>
    </source>
</evidence>
<sequence>MTGGRSEERATWTRARVDVGVAGWGWGLLLECTLGKNVVCLDEKAKKVKEVVEAVEHDKNLVTFRVIEGDLMEEYELCSHDSSFA</sequence>
<dbReference type="Pfam" id="PF00407">
    <property type="entry name" value="Bet_v_1"/>
    <property type="match status" value="1"/>
</dbReference>
<dbReference type="Gene3D" id="3.30.530.20">
    <property type="match status" value="1"/>
</dbReference>
<gene>
    <name evidence="2" type="ORF">PVK06_007321</name>
</gene>
<accession>A0ABR0QH78</accession>
<dbReference type="InterPro" id="IPR000916">
    <property type="entry name" value="Bet_v_I/MLP"/>
</dbReference>
<feature type="domain" description="Bet v I/Major latex protein" evidence="1">
    <location>
        <begin position="41"/>
        <end position="76"/>
    </location>
</feature>
<proteinExistence type="predicted"/>
<protein>
    <recommendedName>
        <fullName evidence="1">Bet v I/Major latex protein domain-containing protein</fullName>
    </recommendedName>
</protein>
<organism evidence="2 3">
    <name type="scientific">Gossypium arboreum</name>
    <name type="common">Tree cotton</name>
    <name type="synonym">Gossypium nanking</name>
    <dbReference type="NCBI Taxonomy" id="29729"/>
    <lineage>
        <taxon>Eukaryota</taxon>
        <taxon>Viridiplantae</taxon>
        <taxon>Streptophyta</taxon>
        <taxon>Embryophyta</taxon>
        <taxon>Tracheophyta</taxon>
        <taxon>Spermatophyta</taxon>
        <taxon>Magnoliopsida</taxon>
        <taxon>eudicotyledons</taxon>
        <taxon>Gunneridae</taxon>
        <taxon>Pentapetalae</taxon>
        <taxon>rosids</taxon>
        <taxon>malvids</taxon>
        <taxon>Malvales</taxon>
        <taxon>Malvaceae</taxon>
        <taxon>Malvoideae</taxon>
        <taxon>Gossypium</taxon>
    </lineage>
</organism>
<dbReference type="InterPro" id="IPR023393">
    <property type="entry name" value="START-like_dom_sf"/>
</dbReference>